<name>A0A218WEX9_PUNGR</name>
<evidence type="ECO:0000256" key="1">
    <source>
        <dbReference type="SAM" id="MobiDB-lite"/>
    </source>
</evidence>
<dbReference type="EMBL" id="MTKT01004609">
    <property type="protein sequence ID" value="OWM70910.1"/>
    <property type="molecule type" value="Genomic_DNA"/>
</dbReference>
<gene>
    <name evidence="3" type="ORF">CDL15_Pgr014583</name>
</gene>
<comment type="caution">
    <text evidence="3">The sequence shown here is derived from an EMBL/GenBank/DDBJ whole genome shotgun (WGS) entry which is preliminary data.</text>
</comment>
<evidence type="ECO:0000313" key="3">
    <source>
        <dbReference type="EMBL" id="OWM70910.1"/>
    </source>
</evidence>
<dbReference type="AlphaFoldDB" id="A0A218WEX9"/>
<keyword evidence="2" id="KW-1133">Transmembrane helix</keyword>
<dbReference type="Proteomes" id="UP000197138">
    <property type="component" value="Unassembled WGS sequence"/>
</dbReference>
<reference evidence="4" key="1">
    <citation type="journal article" date="2017" name="Plant J.">
        <title>The pomegranate (Punica granatum L.) genome and the genomics of punicalagin biosynthesis.</title>
        <authorList>
            <person name="Qin G."/>
            <person name="Xu C."/>
            <person name="Ming R."/>
            <person name="Tang H."/>
            <person name="Guyot R."/>
            <person name="Kramer E.M."/>
            <person name="Hu Y."/>
            <person name="Yi X."/>
            <person name="Qi Y."/>
            <person name="Xu X."/>
            <person name="Gao Z."/>
            <person name="Pan H."/>
            <person name="Jian J."/>
            <person name="Tian Y."/>
            <person name="Yue Z."/>
            <person name="Xu Y."/>
        </authorList>
    </citation>
    <scope>NUCLEOTIDE SEQUENCE [LARGE SCALE GENOMIC DNA]</scope>
    <source>
        <strain evidence="4">cv. Dabenzi</strain>
    </source>
</reference>
<evidence type="ECO:0000256" key="2">
    <source>
        <dbReference type="SAM" id="Phobius"/>
    </source>
</evidence>
<sequence length="124" mass="12929">MARASDTLSIIFTIIILVSILFHCDIIHGRAELLTSEPNNDKPGLKETVMVGGKVSSCLIPNGPSCLVVIIWQDQAVPKSTSPSHSPGIGDSPSGSENSRPTDPGYSPGTGDSTGLNVPNPDHP</sequence>
<organism evidence="3 4">
    <name type="scientific">Punica granatum</name>
    <name type="common">Pomegranate</name>
    <dbReference type="NCBI Taxonomy" id="22663"/>
    <lineage>
        <taxon>Eukaryota</taxon>
        <taxon>Viridiplantae</taxon>
        <taxon>Streptophyta</taxon>
        <taxon>Embryophyta</taxon>
        <taxon>Tracheophyta</taxon>
        <taxon>Spermatophyta</taxon>
        <taxon>Magnoliopsida</taxon>
        <taxon>eudicotyledons</taxon>
        <taxon>Gunneridae</taxon>
        <taxon>Pentapetalae</taxon>
        <taxon>rosids</taxon>
        <taxon>malvids</taxon>
        <taxon>Myrtales</taxon>
        <taxon>Lythraceae</taxon>
        <taxon>Punica</taxon>
    </lineage>
</organism>
<feature type="transmembrane region" description="Helical" evidence="2">
    <location>
        <begin position="6"/>
        <end position="24"/>
    </location>
</feature>
<feature type="region of interest" description="Disordered" evidence="1">
    <location>
        <begin position="78"/>
        <end position="124"/>
    </location>
</feature>
<proteinExistence type="predicted"/>
<evidence type="ECO:0000313" key="4">
    <source>
        <dbReference type="Proteomes" id="UP000197138"/>
    </source>
</evidence>
<protein>
    <submittedName>
        <fullName evidence="3">Uncharacterized protein</fullName>
    </submittedName>
</protein>
<keyword evidence="2" id="KW-0812">Transmembrane</keyword>
<accession>A0A218WEX9</accession>
<keyword evidence="2" id="KW-0472">Membrane</keyword>